<evidence type="ECO:0000313" key="1">
    <source>
        <dbReference type="EMBL" id="KAJ2798226.1"/>
    </source>
</evidence>
<keyword evidence="1" id="KW-0647">Proteasome</keyword>
<sequence>RALGNLIPPPSAPIAADKLADAIIEGHDASSMPPRYRIDGQVVAGYVFTDPNSDQYKEITGIRNQIGAVVAKALDYMSKNSEDDVENLKALIRLTHDYMCHYGTDRSTCASQRRNWNSGLDSFTFDNSVCKMPRYFVSKRVMYIQASRLLHNARFMRANELFKDITLKLSRLCLSLYSEVRTHAISILENIMSILPETKYPLIPGFLAELDEKEDSDPEKMIGALHVLDSQPLRRVFLRDWHYFPQLVLALCRAQHEDKPVVKKLIMNIAVSQVVHISAPLSVQTIPEPLRELVRTLGACSAPSLDDSEFEATVAQGRAKCEESYEFAQTENAKLVGSLVSILRDAGTTWRFAAIAGYYVDYISSASLSPEPRLMGTLAENLTSDLVLFRESSAINLTQQLGNIKHRSKLACPDIIAAATRSDVDLKGKGAQAFSELPYTELCERALTDGDNSEAARTPYLDNPATGWFAWPLVTKVFETPRQGGALAFDKIDPDCQSAYAAVRDVLFAEGKWDRIAKLFSQESNRSPEDDNFGVARAAFYTQV</sequence>
<dbReference type="EMBL" id="JANBUP010003000">
    <property type="protein sequence ID" value="KAJ2798226.1"/>
    <property type="molecule type" value="Genomic_DNA"/>
</dbReference>
<feature type="non-terminal residue" evidence="1">
    <location>
        <position position="544"/>
    </location>
</feature>
<gene>
    <name evidence="1" type="primary">BLM3_1</name>
    <name evidence="1" type="ORF">H4S07_005743</name>
</gene>
<comment type="caution">
    <text evidence="1">The sequence shown here is derived from an EMBL/GenBank/DDBJ whole genome shotgun (WGS) entry which is preliminary data.</text>
</comment>
<organism evidence="1 2">
    <name type="scientific">Coemansia furcata</name>
    <dbReference type="NCBI Taxonomy" id="417177"/>
    <lineage>
        <taxon>Eukaryota</taxon>
        <taxon>Fungi</taxon>
        <taxon>Fungi incertae sedis</taxon>
        <taxon>Zoopagomycota</taxon>
        <taxon>Kickxellomycotina</taxon>
        <taxon>Kickxellomycetes</taxon>
        <taxon>Kickxellales</taxon>
        <taxon>Kickxellaceae</taxon>
        <taxon>Coemansia</taxon>
    </lineage>
</organism>
<accession>A0ACC1L064</accession>
<dbReference type="Proteomes" id="UP001140096">
    <property type="component" value="Unassembled WGS sequence"/>
</dbReference>
<evidence type="ECO:0000313" key="2">
    <source>
        <dbReference type="Proteomes" id="UP001140096"/>
    </source>
</evidence>
<protein>
    <submittedName>
        <fullName evidence="1">Proteasome activator BLM10</fullName>
    </submittedName>
</protein>
<proteinExistence type="predicted"/>
<keyword evidence="2" id="KW-1185">Reference proteome</keyword>
<feature type="non-terminal residue" evidence="1">
    <location>
        <position position="1"/>
    </location>
</feature>
<reference evidence="1" key="1">
    <citation type="submission" date="2022-07" db="EMBL/GenBank/DDBJ databases">
        <title>Phylogenomic reconstructions and comparative analyses of Kickxellomycotina fungi.</title>
        <authorList>
            <person name="Reynolds N.K."/>
            <person name="Stajich J.E."/>
            <person name="Barry K."/>
            <person name="Grigoriev I.V."/>
            <person name="Crous P."/>
            <person name="Smith M.E."/>
        </authorList>
    </citation>
    <scope>NUCLEOTIDE SEQUENCE</scope>
    <source>
        <strain evidence="1">CBS 102833</strain>
    </source>
</reference>
<name>A0ACC1L064_9FUNG</name>